<keyword evidence="3" id="KW-1185">Reference proteome</keyword>
<proteinExistence type="predicted"/>
<gene>
    <name evidence="2" type="ORF">BP6252_00529</name>
</gene>
<reference evidence="2 3" key="1">
    <citation type="journal article" date="2018" name="IMA Fungus">
        <title>IMA Genome-F 9: Draft genome sequence of Annulohypoxylon stygium, Aspergillus mulundensis, Berkeleyomyces basicola (syn. Thielaviopsis basicola), Ceratocystis smalleyi, two Cercospora beticola strains, Coleophoma cylindrospora, Fusarium fracticaudum, Phialophora cf. hyalina, and Morchella septimelata.</title>
        <authorList>
            <person name="Wingfield B.D."/>
            <person name="Bills G.F."/>
            <person name="Dong Y."/>
            <person name="Huang W."/>
            <person name="Nel W.J."/>
            <person name="Swalarsk-Parry B.S."/>
            <person name="Vaghefi N."/>
            <person name="Wilken P.M."/>
            <person name="An Z."/>
            <person name="de Beer Z.W."/>
            <person name="De Vos L."/>
            <person name="Chen L."/>
            <person name="Duong T.A."/>
            <person name="Gao Y."/>
            <person name="Hammerbacher A."/>
            <person name="Kikkert J.R."/>
            <person name="Li Y."/>
            <person name="Li H."/>
            <person name="Li K."/>
            <person name="Li Q."/>
            <person name="Liu X."/>
            <person name="Ma X."/>
            <person name="Naidoo K."/>
            <person name="Pethybridge S.J."/>
            <person name="Sun J."/>
            <person name="Steenkamp E.T."/>
            <person name="van der Nest M.A."/>
            <person name="van Wyk S."/>
            <person name="Wingfield M.J."/>
            <person name="Xiong C."/>
            <person name="Yue Q."/>
            <person name="Zhang X."/>
        </authorList>
    </citation>
    <scope>NUCLEOTIDE SEQUENCE [LARGE SCALE GENOMIC DNA]</scope>
    <source>
        <strain evidence="2 3">BP6252</strain>
    </source>
</reference>
<name>A0A3D8SQC3_9HELO</name>
<feature type="compositionally biased region" description="Basic and acidic residues" evidence="1">
    <location>
        <begin position="81"/>
        <end position="98"/>
    </location>
</feature>
<evidence type="ECO:0000256" key="1">
    <source>
        <dbReference type="SAM" id="MobiDB-lite"/>
    </source>
</evidence>
<dbReference type="AlphaFoldDB" id="A0A3D8SQC3"/>
<sequence length="131" mass="15360">MLLKGSYIEREKFFRAYRTKVKKAVKDNIKTIVDIERKAFGKKSYWNLLDQYSMADKIPIIVDDIEPIDATSDDPILSMHYNEDPDKNDSALKPITKDEDNDDDNDDNDDDEMNVGRMEIEEMEEDLYRAD</sequence>
<evidence type="ECO:0000313" key="3">
    <source>
        <dbReference type="Proteomes" id="UP000256645"/>
    </source>
</evidence>
<dbReference type="Proteomes" id="UP000256645">
    <property type="component" value="Unassembled WGS sequence"/>
</dbReference>
<evidence type="ECO:0000313" key="2">
    <source>
        <dbReference type="EMBL" id="RDW88497.1"/>
    </source>
</evidence>
<organism evidence="2 3">
    <name type="scientific">Coleophoma cylindrospora</name>
    <dbReference type="NCBI Taxonomy" id="1849047"/>
    <lineage>
        <taxon>Eukaryota</taxon>
        <taxon>Fungi</taxon>
        <taxon>Dikarya</taxon>
        <taxon>Ascomycota</taxon>
        <taxon>Pezizomycotina</taxon>
        <taxon>Leotiomycetes</taxon>
        <taxon>Helotiales</taxon>
        <taxon>Dermateaceae</taxon>
        <taxon>Coleophoma</taxon>
    </lineage>
</organism>
<accession>A0A3D8SQC3</accession>
<feature type="region of interest" description="Disordered" evidence="1">
    <location>
        <begin position="72"/>
        <end position="131"/>
    </location>
</feature>
<comment type="caution">
    <text evidence="2">The sequence shown here is derived from an EMBL/GenBank/DDBJ whole genome shotgun (WGS) entry which is preliminary data.</text>
</comment>
<dbReference type="EMBL" id="PDLM01000001">
    <property type="protein sequence ID" value="RDW88497.1"/>
    <property type="molecule type" value="Genomic_DNA"/>
</dbReference>
<protein>
    <submittedName>
        <fullName evidence="2">Uncharacterized protein</fullName>
    </submittedName>
</protein>
<feature type="compositionally biased region" description="Acidic residues" evidence="1">
    <location>
        <begin position="99"/>
        <end position="113"/>
    </location>
</feature>